<dbReference type="Gene3D" id="1.10.10.2910">
    <property type="match status" value="1"/>
</dbReference>
<evidence type="ECO:0000259" key="1">
    <source>
        <dbReference type="Pfam" id="PF06114"/>
    </source>
</evidence>
<accession>A0A429X2U9</accession>
<gene>
    <name evidence="2" type="ORF">D5F11_021445</name>
</gene>
<protein>
    <submittedName>
        <fullName evidence="2">ImmA/IrrE family metallo-endopeptidase</fullName>
    </submittedName>
</protein>
<feature type="domain" description="IrrE N-terminal-like" evidence="1">
    <location>
        <begin position="27"/>
        <end position="134"/>
    </location>
</feature>
<reference evidence="2 3" key="1">
    <citation type="submission" date="2018-12" db="EMBL/GenBank/DDBJ databases">
        <authorList>
            <person name="Sun L."/>
            <person name="Chen Z."/>
        </authorList>
    </citation>
    <scope>NUCLEOTIDE SEQUENCE [LARGE SCALE GENOMIC DNA]</scope>
    <source>
        <strain evidence="2 3">LMG 29736</strain>
    </source>
</reference>
<dbReference type="EMBL" id="QYTW02000030">
    <property type="protein sequence ID" value="RST57694.1"/>
    <property type="molecule type" value="Genomic_DNA"/>
</dbReference>
<organism evidence="2 3">
    <name type="scientific">Siminovitchia terrae</name>
    <name type="common">Bacillus terrae</name>
    <dbReference type="NCBI Taxonomy" id="1914933"/>
    <lineage>
        <taxon>Bacteria</taxon>
        <taxon>Bacillati</taxon>
        <taxon>Bacillota</taxon>
        <taxon>Bacilli</taxon>
        <taxon>Bacillales</taxon>
        <taxon>Bacillaceae</taxon>
        <taxon>Siminovitchia</taxon>
    </lineage>
</organism>
<proteinExistence type="predicted"/>
<comment type="caution">
    <text evidence="2">The sequence shown here is derived from an EMBL/GenBank/DDBJ whole genome shotgun (WGS) entry which is preliminary data.</text>
</comment>
<dbReference type="OrthoDB" id="2417909at2"/>
<evidence type="ECO:0000313" key="2">
    <source>
        <dbReference type="EMBL" id="RST57694.1"/>
    </source>
</evidence>
<dbReference type="Pfam" id="PF06114">
    <property type="entry name" value="Peptidase_M78"/>
    <property type="match status" value="1"/>
</dbReference>
<evidence type="ECO:0000313" key="3">
    <source>
        <dbReference type="Proteomes" id="UP000287296"/>
    </source>
</evidence>
<dbReference type="InterPro" id="IPR010359">
    <property type="entry name" value="IrrE_HExxH"/>
</dbReference>
<dbReference type="AlphaFoldDB" id="A0A429X2U9"/>
<name>A0A429X2U9_SIMTE</name>
<dbReference type="Proteomes" id="UP000287296">
    <property type="component" value="Unassembled WGS sequence"/>
</dbReference>
<sequence length="159" mass="19071">MLRSHLEDYIYELYKSIGVMNPTDLDIKFIASKLGVNITYKQKAFRFDDEIILVKGTESEEWMEFGHEICHFLRHYGNQLDMHPLFIDLQEYQANYFAYHFCVPTFMLDRLFNYTLSDIMNLFNVGYEFASKRLDMYKNKIYSRVLLNGHARIGVIKHW</sequence>